<feature type="compositionally biased region" description="Basic and acidic residues" evidence="1">
    <location>
        <begin position="34"/>
        <end position="50"/>
    </location>
</feature>
<feature type="region of interest" description="Disordered" evidence="1">
    <location>
        <begin position="1"/>
        <end position="65"/>
    </location>
</feature>
<name>A0A918A3C8_9ACTN</name>
<gene>
    <name evidence="2" type="ORF">GCM10012278_23830</name>
</gene>
<dbReference type="EMBL" id="BMNK01000003">
    <property type="protein sequence ID" value="GGP05233.1"/>
    <property type="molecule type" value="Genomic_DNA"/>
</dbReference>
<proteinExistence type="predicted"/>
<dbReference type="Proteomes" id="UP000660745">
    <property type="component" value="Unassembled WGS sequence"/>
</dbReference>
<comment type="caution">
    <text evidence="2">The sequence shown here is derived from an EMBL/GenBank/DDBJ whole genome shotgun (WGS) entry which is preliminary data.</text>
</comment>
<organism evidence="2 3">
    <name type="scientific">Nonomuraea glycinis</name>
    <dbReference type="NCBI Taxonomy" id="2047744"/>
    <lineage>
        <taxon>Bacteria</taxon>
        <taxon>Bacillati</taxon>
        <taxon>Actinomycetota</taxon>
        <taxon>Actinomycetes</taxon>
        <taxon>Streptosporangiales</taxon>
        <taxon>Streptosporangiaceae</taxon>
        <taxon>Nonomuraea</taxon>
    </lineage>
</organism>
<evidence type="ECO:0000313" key="2">
    <source>
        <dbReference type="EMBL" id="GGP05233.1"/>
    </source>
</evidence>
<keyword evidence="3" id="KW-1185">Reference proteome</keyword>
<reference evidence="2" key="2">
    <citation type="submission" date="2020-09" db="EMBL/GenBank/DDBJ databases">
        <authorList>
            <person name="Sun Q."/>
            <person name="Zhou Y."/>
        </authorList>
    </citation>
    <scope>NUCLEOTIDE SEQUENCE</scope>
    <source>
        <strain evidence="2">CGMCC 4.7430</strain>
    </source>
</reference>
<evidence type="ECO:0000313" key="3">
    <source>
        <dbReference type="Proteomes" id="UP000660745"/>
    </source>
</evidence>
<dbReference type="AlphaFoldDB" id="A0A918A3C8"/>
<sequence>MGSHMPARRQSEARLTRSDVGLSLKLPPAAAVGHSREAGDAGSPKPHEANVPEPRALAYPSRKAG</sequence>
<evidence type="ECO:0000256" key="1">
    <source>
        <dbReference type="SAM" id="MobiDB-lite"/>
    </source>
</evidence>
<protein>
    <submittedName>
        <fullName evidence="2">Uncharacterized protein</fullName>
    </submittedName>
</protein>
<reference evidence="2" key="1">
    <citation type="journal article" date="2014" name="Int. J. Syst. Evol. Microbiol.">
        <title>Complete genome sequence of Corynebacterium casei LMG S-19264T (=DSM 44701T), isolated from a smear-ripened cheese.</title>
        <authorList>
            <consortium name="US DOE Joint Genome Institute (JGI-PGF)"/>
            <person name="Walter F."/>
            <person name="Albersmeier A."/>
            <person name="Kalinowski J."/>
            <person name="Ruckert C."/>
        </authorList>
    </citation>
    <scope>NUCLEOTIDE SEQUENCE</scope>
    <source>
        <strain evidence="2">CGMCC 4.7430</strain>
    </source>
</reference>
<accession>A0A918A3C8</accession>